<protein>
    <submittedName>
        <fullName evidence="2">Uncharacterized protein</fullName>
    </submittedName>
</protein>
<name>A0A8T1WG35_9STRA</name>
<evidence type="ECO:0000313" key="3">
    <source>
        <dbReference type="Proteomes" id="UP000694044"/>
    </source>
</evidence>
<gene>
    <name evidence="2" type="ORF">PHYPSEUDO_005867</name>
</gene>
<dbReference type="AlphaFoldDB" id="A0A8T1WG35"/>
<organism evidence="2 3">
    <name type="scientific">Phytophthora pseudosyringae</name>
    <dbReference type="NCBI Taxonomy" id="221518"/>
    <lineage>
        <taxon>Eukaryota</taxon>
        <taxon>Sar</taxon>
        <taxon>Stramenopiles</taxon>
        <taxon>Oomycota</taxon>
        <taxon>Peronosporomycetes</taxon>
        <taxon>Peronosporales</taxon>
        <taxon>Peronosporaceae</taxon>
        <taxon>Phytophthora</taxon>
    </lineage>
</organism>
<sequence>MNAWALAARGAVVQPAAADVSAFNCRLPTTNLAAIDNPVAQQSFSELAIANFSRSNSSFSLAAAANACQPRRLKHGAATEVAAAGDAAELSSVGTRGSAAPSLRTKT</sequence>
<accession>A0A8T1WG35</accession>
<reference evidence="2" key="1">
    <citation type="submission" date="2021-02" db="EMBL/GenBank/DDBJ databases">
        <authorList>
            <person name="Palmer J.M."/>
        </authorList>
    </citation>
    <scope>NUCLEOTIDE SEQUENCE</scope>
    <source>
        <strain evidence="2">SCRP734</strain>
    </source>
</reference>
<dbReference type="EMBL" id="JAGDFM010000024">
    <property type="protein sequence ID" value="KAG7391100.1"/>
    <property type="molecule type" value="Genomic_DNA"/>
</dbReference>
<evidence type="ECO:0000313" key="2">
    <source>
        <dbReference type="EMBL" id="KAG7391100.1"/>
    </source>
</evidence>
<proteinExistence type="predicted"/>
<keyword evidence="3" id="KW-1185">Reference proteome</keyword>
<comment type="caution">
    <text evidence="2">The sequence shown here is derived from an EMBL/GenBank/DDBJ whole genome shotgun (WGS) entry which is preliminary data.</text>
</comment>
<dbReference type="Proteomes" id="UP000694044">
    <property type="component" value="Unassembled WGS sequence"/>
</dbReference>
<evidence type="ECO:0000256" key="1">
    <source>
        <dbReference type="SAM" id="MobiDB-lite"/>
    </source>
</evidence>
<feature type="region of interest" description="Disordered" evidence="1">
    <location>
        <begin position="88"/>
        <end position="107"/>
    </location>
</feature>